<comment type="subcellular location">
    <subcellularLocation>
        <location evidence="1">Membrane</location>
        <topology evidence="1">Multi-pass membrane protein</topology>
    </subcellularLocation>
</comment>
<evidence type="ECO:0000256" key="2">
    <source>
        <dbReference type="ARBA" id="ARBA00022448"/>
    </source>
</evidence>
<dbReference type="Proteomes" id="UP001187682">
    <property type="component" value="Unassembled WGS sequence"/>
</dbReference>
<dbReference type="InterPro" id="IPR011701">
    <property type="entry name" value="MFS"/>
</dbReference>
<keyword evidence="3 7" id="KW-0812">Transmembrane</keyword>
<reference evidence="8" key="1">
    <citation type="submission" date="2018-03" db="EMBL/GenBank/DDBJ databases">
        <authorList>
            <person name="Guldener U."/>
        </authorList>
    </citation>
    <scope>NUCLEOTIDE SEQUENCE</scope>
</reference>
<dbReference type="GO" id="GO:0022857">
    <property type="term" value="F:transmembrane transporter activity"/>
    <property type="evidence" value="ECO:0007669"/>
    <property type="project" value="InterPro"/>
</dbReference>
<dbReference type="InterPro" id="IPR036259">
    <property type="entry name" value="MFS_trans_sf"/>
</dbReference>
<dbReference type="PANTHER" id="PTHR23504:SF15">
    <property type="entry name" value="MAJOR FACILITATOR SUPERFAMILY (MFS) PROFILE DOMAIN-CONTAINING PROTEIN"/>
    <property type="match status" value="1"/>
</dbReference>
<evidence type="ECO:0000313" key="9">
    <source>
        <dbReference type="Proteomes" id="UP001187682"/>
    </source>
</evidence>
<sequence>MAGPSIASPRREEVDSALEVDTTATSTPGKTSISEIRLQLVTLGLLRATEAIAWTSIFPYVYFMIPSFDGVDKKDIPFYAGLHVAVFTFCEFLSGALWAKLSDRIGRRTTLLIGALCGMATSLSFGMSSSIAMATAARAFGGVSNPNVGLVQTCAMELARHKEQQGETMIFVIVMARA</sequence>
<feature type="transmembrane region" description="Helical" evidence="7">
    <location>
        <begin position="111"/>
        <end position="137"/>
    </location>
</feature>
<organism evidence="8 9">
    <name type="scientific">Cephalotrichum gorgonifer</name>
    <dbReference type="NCBI Taxonomy" id="2041049"/>
    <lineage>
        <taxon>Eukaryota</taxon>
        <taxon>Fungi</taxon>
        <taxon>Dikarya</taxon>
        <taxon>Ascomycota</taxon>
        <taxon>Pezizomycotina</taxon>
        <taxon>Sordariomycetes</taxon>
        <taxon>Hypocreomycetidae</taxon>
        <taxon>Microascales</taxon>
        <taxon>Microascaceae</taxon>
        <taxon>Cephalotrichum</taxon>
    </lineage>
</organism>
<evidence type="ECO:0000256" key="4">
    <source>
        <dbReference type="ARBA" id="ARBA00022989"/>
    </source>
</evidence>
<feature type="transmembrane region" description="Helical" evidence="7">
    <location>
        <begin position="77"/>
        <end position="99"/>
    </location>
</feature>
<dbReference type="Pfam" id="PF07690">
    <property type="entry name" value="MFS_1"/>
    <property type="match status" value="1"/>
</dbReference>
<evidence type="ECO:0000256" key="3">
    <source>
        <dbReference type="ARBA" id="ARBA00022692"/>
    </source>
</evidence>
<dbReference type="EMBL" id="ONZQ02000010">
    <property type="protein sequence ID" value="SPO04668.1"/>
    <property type="molecule type" value="Genomic_DNA"/>
</dbReference>
<evidence type="ECO:0008006" key="10">
    <source>
        <dbReference type="Google" id="ProtNLM"/>
    </source>
</evidence>
<keyword evidence="5 7" id="KW-0472">Membrane</keyword>
<keyword evidence="2" id="KW-0813">Transport</keyword>
<dbReference type="SUPFAM" id="SSF103473">
    <property type="entry name" value="MFS general substrate transporter"/>
    <property type="match status" value="1"/>
</dbReference>
<keyword evidence="4 7" id="KW-1133">Transmembrane helix</keyword>
<proteinExistence type="predicted"/>
<evidence type="ECO:0000256" key="5">
    <source>
        <dbReference type="ARBA" id="ARBA00023136"/>
    </source>
</evidence>
<name>A0AAE8N3B5_9PEZI</name>
<evidence type="ECO:0000256" key="1">
    <source>
        <dbReference type="ARBA" id="ARBA00004141"/>
    </source>
</evidence>
<evidence type="ECO:0000256" key="6">
    <source>
        <dbReference type="SAM" id="MobiDB-lite"/>
    </source>
</evidence>
<keyword evidence="9" id="KW-1185">Reference proteome</keyword>
<dbReference type="PANTHER" id="PTHR23504">
    <property type="entry name" value="MAJOR FACILITATOR SUPERFAMILY DOMAIN-CONTAINING PROTEIN 10"/>
    <property type="match status" value="1"/>
</dbReference>
<dbReference type="Gene3D" id="1.20.1250.20">
    <property type="entry name" value="MFS general substrate transporter like domains"/>
    <property type="match status" value="1"/>
</dbReference>
<comment type="caution">
    <text evidence="8">The sequence shown here is derived from an EMBL/GenBank/DDBJ whole genome shotgun (WGS) entry which is preliminary data.</text>
</comment>
<gene>
    <name evidence="8" type="ORF">DNG_07353</name>
</gene>
<feature type="region of interest" description="Disordered" evidence="6">
    <location>
        <begin position="1"/>
        <end position="29"/>
    </location>
</feature>
<feature type="transmembrane region" description="Helical" evidence="7">
    <location>
        <begin position="40"/>
        <end position="65"/>
    </location>
</feature>
<dbReference type="AlphaFoldDB" id="A0AAE8N3B5"/>
<evidence type="ECO:0000313" key="8">
    <source>
        <dbReference type="EMBL" id="SPO04668.1"/>
    </source>
</evidence>
<evidence type="ECO:0000256" key="7">
    <source>
        <dbReference type="SAM" id="Phobius"/>
    </source>
</evidence>
<protein>
    <recommendedName>
        <fullName evidence="10">Major facilitator superfamily (MFS) profile domain-containing protein</fullName>
    </recommendedName>
</protein>
<accession>A0AAE8N3B5</accession>
<dbReference type="GO" id="GO:0016020">
    <property type="term" value="C:membrane"/>
    <property type="evidence" value="ECO:0007669"/>
    <property type="project" value="UniProtKB-SubCell"/>
</dbReference>